<dbReference type="InterPro" id="IPR055592">
    <property type="entry name" value="DUF7168"/>
</dbReference>
<name>A0ABS2TPH4_9ACTN</name>
<evidence type="ECO:0000259" key="1">
    <source>
        <dbReference type="Pfam" id="PF10979"/>
    </source>
</evidence>
<protein>
    <submittedName>
        <fullName evidence="3">DUF2786 domain-containing protein</fullName>
    </submittedName>
</protein>
<feature type="domain" description="DUF7168" evidence="2">
    <location>
        <begin position="204"/>
        <end position="299"/>
    </location>
</feature>
<sequence length="347" mass="37027">MDGVDDFEQALGRVLAAGAAGRDGDAETDGAASVLAGAGERWVDVAAEAYARIRQQAHARGWEAPDLVRMAGRELTPRHLRLAEGLEQGRDLAEFVARERLDRFSGATAFVEVLHLYARLPRIPALTGGGPAPATPGQGKVLGRIRALLAKAESTGYPEEAEALTAKAQHLMARHSIDAALAAGGHTGPGSRRIGVDRPYEGAKALLLDAVATANRCATVWSADFGFSTVVGHDGDLEAVELLYTSLLVQADRALHGGRVSRSRDFRESFLVAYASRIRQRLTEAAGEEEAAGTRTAPDLLPVLAARDLAVQRETERLFPATTTSRLKGRDADGWVQGERAADRARL</sequence>
<proteinExistence type="predicted"/>
<dbReference type="Pfam" id="PF23771">
    <property type="entry name" value="DUF7168"/>
    <property type="match status" value="1"/>
</dbReference>
<gene>
    <name evidence="3" type="ORF">ITX44_11890</name>
</gene>
<organism evidence="3 4">
    <name type="scientific">Actinacidiphila acididurans</name>
    <dbReference type="NCBI Taxonomy" id="2784346"/>
    <lineage>
        <taxon>Bacteria</taxon>
        <taxon>Bacillati</taxon>
        <taxon>Actinomycetota</taxon>
        <taxon>Actinomycetes</taxon>
        <taxon>Kitasatosporales</taxon>
        <taxon>Streptomycetaceae</taxon>
        <taxon>Actinacidiphila</taxon>
    </lineage>
</organism>
<dbReference type="RefSeq" id="WP_205357081.1">
    <property type="nucleotide sequence ID" value="NZ_JADKYB010000005.1"/>
</dbReference>
<accession>A0ABS2TPH4</accession>
<reference evidence="3 4" key="1">
    <citation type="submission" date="2021-01" db="EMBL/GenBank/DDBJ databases">
        <title>Streptomyces acididurans sp. nov., isolated from a peat swamp forest soil.</title>
        <authorList>
            <person name="Chantavorakit T."/>
            <person name="Duangmal K."/>
        </authorList>
    </citation>
    <scope>NUCLEOTIDE SEQUENCE [LARGE SCALE GENOMIC DNA]</scope>
    <source>
        <strain evidence="3 4">KK5PA1</strain>
    </source>
</reference>
<dbReference type="Pfam" id="PF10979">
    <property type="entry name" value="DUF2786"/>
    <property type="match status" value="1"/>
</dbReference>
<keyword evidence="4" id="KW-1185">Reference proteome</keyword>
<evidence type="ECO:0000259" key="2">
    <source>
        <dbReference type="Pfam" id="PF23771"/>
    </source>
</evidence>
<feature type="domain" description="DUF2786" evidence="1">
    <location>
        <begin position="140"/>
        <end position="178"/>
    </location>
</feature>
<evidence type="ECO:0000313" key="4">
    <source>
        <dbReference type="Proteomes" id="UP000749040"/>
    </source>
</evidence>
<dbReference type="Proteomes" id="UP000749040">
    <property type="component" value="Unassembled WGS sequence"/>
</dbReference>
<comment type="caution">
    <text evidence="3">The sequence shown here is derived from an EMBL/GenBank/DDBJ whole genome shotgun (WGS) entry which is preliminary data.</text>
</comment>
<dbReference type="EMBL" id="JADKYB010000005">
    <property type="protein sequence ID" value="MBM9505234.1"/>
    <property type="molecule type" value="Genomic_DNA"/>
</dbReference>
<dbReference type="InterPro" id="IPR024498">
    <property type="entry name" value="DUF2786"/>
</dbReference>
<evidence type="ECO:0000313" key="3">
    <source>
        <dbReference type="EMBL" id="MBM9505234.1"/>
    </source>
</evidence>